<dbReference type="RefSeq" id="WP_057886315.1">
    <property type="nucleotide sequence ID" value="NZ_CP018180.1"/>
</dbReference>
<accession>A0A3S6QUA2</accession>
<dbReference type="PANTHER" id="PTHR40056">
    <property type="entry name" value="HYPOTHETICAL CYTOSOLIC PROTEIN"/>
    <property type="match status" value="1"/>
</dbReference>
<evidence type="ECO:0000313" key="2">
    <source>
        <dbReference type="Proteomes" id="UP000324497"/>
    </source>
</evidence>
<dbReference type="KEGG" id="lng:BSQ50_03120"/>
<organism evidence="1 2">
    <name type="scientific">Liquorilactobacillus nagelii</name>
    <dbReference type="NCBI Taxonomy" id="82688"/>
    <lineage>
        <taxon>Bacteria</taxon>
        <taxon>Bacillati</taxon>
        <taxon>Bacillota</taxon>
        <taxon>Bacilli</taxon>
        <taxon>Lactobacillales</taxon>
        <taxon>Lactobacillaceae</taxon>
        <taxon>Liquorilactobacillus</taxon>
    </lineage>
</organism>
<dbReference type="Pfam" id="PF08876">
    <property type="entry name" value="DUF1836"/>
    <property type="match status" value="1"/>
</dbReference>
<evidence type="ECO:0008006" key="3">
    <source>
        <dbReference type="Google" id="ProtNLM"/>
    </source>
</evidence>
<gene>
    <name evidence="1" type="ORF">BSQ50_03120</name>
</gene>
<dbReference type="AlphaFoldDB" id="A0A3S6QUA2"/>
<proteinExistence type="predicted"/>
<sequence>MENTNLESQLRQLSKNRLPLWHEFPDFELYMDQLVSLGNRYLKNLQGTEITASMVNSYVKKGLMHRPNKKKYDTANVAELVVISLLKAIYSLETIKKGLQSVAKNTQTDESYNYFAQLFNKTLAEIGDNSFSFKFDYQDDLILLTEKFAVHAVIYKIIGEKMVSLQN</sequence>
<dbReference type="PANTHER" id="PTHR40056:SF1">
    <property type="entry name" value="DUF1836 DOMAIN-CONTAINING PROTEIN"/>
    <property type="match status" value="1"/>
</dbReference>
<keyword evidence="2" id="KW-1185">Reference proteome</keyword>
<dbReference type="EMBL" id="CP018180">
    <property type="protein sequence ID" value="AUJ31638.1"/>
    <property type="molecule type" value="Genomic_DNA"/>
</dbReference>
<evidence type="ECO:0000313" key="1">
    <source>
        <dbReference type="EMBL" id="AUJ31638.1"/>
    </source>
</evidence>
<protein>
    <recommendedName>
        <fullName evidence="3">DUF1836 domain-containing protein</fullName>
    </recommendedName>
</protein>
<dbReference type="Proteomes" id="UP000324497">
    <property type="component" value="Chromosome"/>
</dbReference>
<reference evidence="1 2" key="1">
    <citation type="submission" date="2016-11" db="EMBL/GenBank/DDBJ databases">
        <title>Interaction between Lactobacillus species and yeast in water kefir.</title>
        <authorList>
            <person name="Behr J."/>
            <person name="Xu D."/>
            <person name="Vogel R.F."/>
        </authorList>
    </citation>
    <scope>NUCLEOTIDE SEQUENCE [LARGE SCALE GENOMIC DNA]</scope>
    <source>
        <strain evidence="1 2">TMW 1.1827</strain>
    </source>
</reference>
<dbReference type="GeneID" id="78522091"/>
<name>A0A3S6QUA2_9LACO</name>
<dbReference type="InterPro" id="IPR014975">
    <property type="entry name" value="DUF1836"/>
</dbReference>